<name>A0ABY3B3F9_9BACL</name>
<evidence type="ECO:0000313" key="2">
    <source>
        <dbReference type="Proteomes" id="UP000319219"/>
    </source>
</evidence>
<proteinExistence type="predicted"/>
<organism evidence="1 2">
    <name type="scientific">Paenibacillus ottowii</name>
    <dbReference type="NCBI Taxonomy" id="2315729"/>
    <lineage>
        <taxon>Bacteria</taxon>
        <taxon>Bacillati</taxon>
        <taxon>Bacillota</taxon>
        <taxon>Bacilli</taxon>
        <taxon>Bacillales</taxon>
        <taxon>Paenibacillaceae</taxon>
        <taxon>Paenibacillus</taxon>
    </lineage>
</organism>
<sequence>MSSRLDPLPVKQASDYVAVTPSDTADLPDGKCVGIYCGVGGDVAVVSPSGNAVTIKAVPAGVPLFLPAKRIKATGTTATNILALY</sequence>
<gene>
    <name evidence="1" type="ORF">FKV70_18955</name>
</gene>
<keyword evidence="2" id="KW-1185">Reference proteome</keyword>
<evidence type="ECO:0000313" key="1">
    <source>
        <dbReference type="EMBL" id="TQR97312.1"/>
    </source>
</evidence>
<dbReference type="Proteomes" id="UP000319219">
    <property type="component" value="Unassembled WGS sequence"/>
</dbReference>
<protein>
    <submittedName>
        <fullName evidence="1">Uncharacterized protein</fullName>
    </submittedName>
</protein>
<accession>A0ABY3B3F9</accession>
<comment type="caution">
    <text evidence="1">The sequence shown here is derived from an EMBL/GenBank/DDBJ whole genome shotgun (WGS) entry which is preliminary data.</text>
</comment>
<reference evidence="1 2" key="1">
    <citation type="submission" date="2019-07" db="EMBL/GenBank/DDBJ databases">
        <title>Paenibacillus ottowii sp. nov. isolated from a fermentation system processing bovine manure.</title>
        <authorList>
            <person name="Velazquez L.F."/>
            <person name="Rajbanshi S."/>
            <person name="Guan S."/>
            <person name="Hinchee M."/>
            <person name="Welsh A."/>
        </authorList>
    </citation>
    <scope>NUCLEOTIDE SEQUENCE [LARGE SCALE GENOMIC DNA]</scope>
    <source>
        <strain evidence="1 2">MS2379</strain>
    </source>
</reference>
<dbReference type="EMBL" id="VIJZ01000008">
    <property type="protein sequence ID" value="TQR97312.1"/>
    <property type="molecule type" value="Genomic_DNA"/>
</dbReference>